<evidence type="ECO:0008006" key="3">
    <source>
        <dbReference type="Google" id="ProtNLM"/>
    </source>
</evidence>
<protein>
    <recommendedName>
        <fullName evidence="3">Aminoglycoside phosphotransferase domain-containing protein</fullName>
    </recommendedName>
</protein>
<dbReference type="Proteomes" id="UP001597079">
    <property type="component" value="Unassembled WGS sequence"/>
</dbReference>
<dbReference type="Gene3D" id="1.10.510.10">
    <property type="entry name" value="Transferase(Phosphotransferase) domain 1"/>
    <property type="match status" value="1"/>
</dbReference>
<dbReference type="EMBL" id="JBHUCX010000074">
    <property type="protein sequence ID" value="MFD1676720.1"/>
    <property type="molecule type" value="Genomic_DNA"/>
</dbReference>
<accession>A0ABW4JNL8</accession>
<comment type="caution">
    <text evidence="1">The sequence shown here is derived from an EMBL/GenBank/DDBJ whole genome shotgun (WGS) entry which is preliminary data.</text>
</comment>
<evidence type="ECO:0000313" key="1">
    <source>
        <dbReference type="EMBL" id="MFD1676720.1"/>
    </source>
</evidence>
<organism evidence="1 2">
    <name type="scientific">Alicyclobacillus fodiniaquatilis</name>
    <dbReference type="NCBI Taxonomy" id="1661150"/>
    <lineage>
        <taxon>Bacteria</taxon>
        <taxon>Bacillati</taxon>
        <taxon>Bacillota</taxon>
        <taxon>Bacilli</taxon>
        <taxon>Bacillales</taxon>
        <taxon>Alicyclobacillaceae</taxon>
        <taxon>Alicyclobacillus</taxon>
    </lineage>
</organism>
<dbReference type="Gene3D" id="3.30.200.20">
    <property type="entry name" value="Phosphorylase Kinase, domain 1"/>
    <property type="match status" value="1"/>
</dbReference>
<reference evidence="2" key="1">
    <citation type="journal article" date="2019" name="Int. J. Syst. Evol. Microbiol.">
        <title>The Global Catalogue of Microorganisms (GCM) 10K type strain sequencing project: providing services to taxonomists for standard genome sequencing and annotation.</title>
        <authorList>
            <consortium name="The Broad Institute Genomics Platform"/>
            <consortium name="The Broad Institute Genome Sequencing Center for Infectious Disease"/>
            <person name="Wu L."/>
            <person name="Ma J."/>
        </authorList>
    </citation>
    <scope>NUCLEOTIDE SEQUENCE [LARGE SCALE GENOMIC DNA]</scope>
    <source>
        <strain evidence="2">CGMCC 1.12286</strain>
    </source>
</reference>
<evidence type="ECO:0000313" key="2">
    <source>
        <dbReference type="Proteomes" id="UP001597079"/>
    </source>
</evidence>
<dbReference type="InterPro" id="IPR011009">
    <property type="entry name" value="Kinase-like_dom_sf"/>
</dbReference>
<proteinExistence type="predicted"/>
<dbReference type="RefSeq" id="WP_377944625.1">
    <property type="nucleotide sequence ID" value="NZ_JBHUCX010000074.1"/>
</dbReference>
<keyword evidence="2" id="KW-1185">Reference proteome</keyword>
<dbReference type="SUPFAM" id="SSF56112">
    <property type="entry name" value="Protein kinase-like (PK-like)"/>
    <property type="match status" value="1"/>
</dbReference>
<sequence>MIKQIESAYGFSINSYIPAPRGWWAETYVLDTSRGKYFIKIFVDEMCFETELSASLDIHFEMAEHIEYIPKPIRTVDGILLHTLDNNRVVALYTHINGTNFKTNDARLILSLMANIYKLDIKCKNHCQFPLYGKKIMNDLLTDKYHTKSEILIGHMKRNRDFFMKYWSIYEELVYKVRNKQNKLYLTHGDLGVNLMIDNNRKIFIVDWDSIHLGPIERDLREYIDSSTDIGQLEAIAKNAGLYWEFDKDYHNYFLLNGLYDDLGNFFYEIDLEAADGEIKIAERTTGQQQYINTIEDRLIF</sequence>
<gene>
    <name evidence="1" type="ORF">ACFSB2_18765</name>
</gene>
<name>A0ABW4JNL8_9BACL</name>